<dbReference type="RefSeq" id="WP_086498630.1">
    <property type="nucleotide sequence ID" value="NZ_MSSV01000002.1"/>
</dbReference>
<dbReference type="Proteomes" id="UP000249115">
    <property type="component" value="Unassembled WGS sequence"/>
</dbReference>
<dbReference type="InterPro" id="IPR041633">
    <property type="entry name" value="Polbeta"/>
</dbReference>
<dbReference type="Pfam" id="PF18765">
    <property type="entry name" value="Polbeta"/>
    <property type="match status" value="1"/>
</dbReference>
<sequence length="106" mass="12035">MNTGISNSTLSEIFSIFSNFPEVEKAVLFGSRAKGNFYEGSDIDIAVYGEKLDFKQLLNISIALDKIELLQAIDLVHFEKIKEPELNKHIERVGIRIYDLAMVSKR</sequence>
<dbReference type="InterPro" id="IPR043519">
    <property type="entry name" value="NT_sf"/>
</dbReference>
<comment type="caution">
    <text evidence="2">The sequence shown here is derived from an EMBL/GenBank/DDBJ whole genome shotgun (WGS) entry which is preliminary data.</text>
</comment>
<dbReference type="GO" id="GO:0016740">
    <property type="term" value="F:transferase activity"/>
    <property type="evidence" value="ECO:0007669"/>
    <property type="project" value="UniProtKB-KW"/>
</dbReference>
<reference evidence="3 5" key="2">
    <citation type="submission" date="2019-08" db="EMBL/GenBank/DDBJ databases">
        <title>Genome of Algoriphagus ratkowskyi IC026.</title>
        <authorList>
            <person name="Bowman J.P."/>
        </authorList>
    </citation>
    <scope>NUCLEOTIDE SEQUENCE [LARGE SCALE GENOMIC DNA]</scope>
    <source>
        <strain evidence="3 5">IC026</strain>
    </source>
</reference>
<protein>
    <submittedName>
        <fullName evidence="3">Nucleotidyltransferase domain-containing protein</fullName>
    </submittedName>
    <submittedName>
        <fullName evidence="2">Putative nucleotidyltransferase</fullName>
    </submittedName>
</protein>
<organism evidence="2 4">
    <name type="scientific">Algoriphagus ratkowskyi</name>
    <dbReference type="NCBI Taxonomy" id="57028"/>
    <lineage>
        <taxon>Bacteria</taxon>
        <taxon>Pseudomonadati</taxon>
        <taxon>Bacteroidota</taxon>
        <taxon>Cytophagia</taxon>
        <taxon>Cytophagales</taxon>
        <taxon>Cyclobacteriaceae</taxon>
        <taxon>Algoriphagus</taxon>
    </lineage>
</organism>
<accession>A0A2W7REV4</accession>
<keyword evidence="2" id="KW-0808">Transferase</keyword>
<reference evidence="2 4" key="1">
    <citation type="submission" date="2018-06" db="EMBL/GenBank/DDBJ databases">
        <title>Genomic Encyclopedia of Archaeal and Bacterial Type Strains, Phase II (KMG-II): from individual species to whole genera.</title>
        <authorList>
            <person name="Goeker M."/>
        </authorList>
    </citation>
    <scope>NUCLEOTIDE SEQUENCE [LARGE SCALE GENOMIC DNA]</scope>
    <source>
        <strain evidence="2 4">DSM 22686</strain>
    </source>
</reference>
<feature type="domain" description="Polymerase beta nucleotidyltransferase" evidence="1">
    <location>
        <begin position="12"/>
        <end position="99"/>
    </location>
</feature>
<name>A0A2W7REV4_9BACT</name>
<evidence type="ECO:0000259" key="1">
    <source>
        <dbReference type="Pfam" id="PF18765"/>
    </source>
</evidence>
<evidence type="ECO:0000313" key="4">
    <source>
        <dbReference type="Proteomes" id="UP000249115"/>
    </source>
</evidence>
<dbReference type="AlphaFoldDB" id="A0A2W7REV4"/>
<dbReference type="EMBL" id="VORV01000003">
    <property type="protein sequence ID" value="TXD78927.1"/>
    <property type="molecule type" value="Genomic_DNA"/>
</dbReference>
<evidence type="ECO:0000313" key="2">
    <source>
        <dbReference type="EMBL" id="PZX57656.1"/>
    </source>
</evidence>
<dbReference type="CDD" id="cd05403">
    <property type="entry name" value="NT_KNTase_like"/>
    <property type="match status" value="1"/>
</dbReference>
<dbReference type="PANTHER" id="PTHR43852:SF2">
    <property type="entry name" value="PROTEIN ADENYLYLTRANSFERASE MNTA"/>
    <property type="match status" value="1"/>
</dbReference>
<dbReference type="InterPro" id="IPR052930">
    <property type="entry name" value="TA_antitoxin_MntA"/>
</dbReference>
<evidence type="ECO:0000313" key="5">
    <source>
        <dbReference type="Proteomes" id="UP000321927"/>
    </source>
</evidence>
<dbReference type="SUPFAM" id="SSF81301">
    <property type="entry name" value="Nucleotidyltransferase"/>
    <property type="match status" value="1"/>
</dbReference>
<dbReference type="Proteomes" id="UP000321927">
    <property type="component" value="Unassembled WGS sequence"/>
</dbReference>
<dbReference type="PANTHER" id="PTHR43852">
    <property type="entry name" value="NUCLEOTIDYLTRANSFERASE"/>
    <property type="match status" value="1"/>
</dbReference>
<gene>
    <name evidence="3" type="ORF">ESW18_05265</name>
    <name evidence="2" type="ORF">LV84_01785</name>
</gene>
<dbReference type="Gene3D" id="3.30.460.10">
    <property type="entry name" value="Beta Polymerase, domain 2"/>
    <property type="match status" value="1"/>
</dbReference>
<proteinExistence type="predicted"/>
<dbReference type="OrthoDB" id="9803106at2"/>
<dbReference type="EMBL" id="QKZU01000006">
    <property type="protein sequence ID" value="PZX57656.1"/>
    <property type="molecule type" value="Genomic_DNA"/>
</dbReference>
<keyword evidence="5" id="KW-1185">Reference proteome</keyword>
<evidence type="ECO:0000313" key="3">
    <source>
        <dbReference type="EMBL" id="TXD78927.1"/>
    </source>
</evidence>